<accession>F0WTJ5</accession>
<dbReference type="AlphaFoldDB" id="F0WTJ5"/>
<reference evidence="1" key="2">
    <citation type="submission" date="2011-02" db="EMBL/GenBank/DDBJ databases">
        <authorList>
            <person name="MacLean D."/>
        </authorList>
    </citation>
    <scope>NUCLEOTIDE SEQUENCE</scope>
</reference>
<dbReference type="EMBL" id="FR824412">
    <property type="protein sequence ID" value="CCA26368.1"/>
    <property type="molecule type" value="Genomic_DNA"/>
</dbReference>
<evidence type="ECO:0000313" key="1">
    <source>
        <dbReference type="EMBL" id="CCA24686.1"/>
    </source>
</evidence>
<gene>
    <name evidence="1" type="primary">AlNc14C253G9674</name>
    <name evidence="2" type="synonym">AlNc14C367G11065</name>
    <name evidence="1" type="ORF">ALNC14_108300</name>
    <name evidence="2" type="ORF">ALNC14_125120</name>
</gene>
<sequence>MSEKREFVRKYSEYYNTLLVYETFMNKRFVMQVSACINVSTREHILKLDVKRYPVEGTEQDWRNYCRDAQEDEDGCFISGCRIQDKSVRSQVYRVLDQLGLQDYVERMDPKRIVKGMGDVLKPPAFIKRIIAKLDLDIHKAMKKDPIVFCEWCRELLISYMEWEPDTNKSDV</sequence>
<dbReference type="EMBL" id="FR824298">
    <property type="protein sequence ID" value="CCA24686.1"/>
    <property type="molecule type" value="Genomic_DNA"/>
</dbReference>
<proteinExistence type="predicted"/>
<evidence type="ECO:0000313" key="2">
    <source>
        <dbReference type="EMBL" id="CCA26368.1"/>
    </source>
</evidence>
<reference evidence="1" key="1">
    <citation type="journal article" date="2011" name="PLoS Biol.">
        <title>Gene gain and loss during evolution of obligate parasitism in the white rust pathogen of Arabidopsis thaliana.</title>
        <authorList>
            <person name="Kemen E."/>
            <person name="Gardiner A."/>
            <person name="Schultz-Larsen T."/>
            <person name="Kemen A.C."/>
            <person name="Balmuth A.L."/>
            <person name="Robert-Seilaniantz A."/>
            <person name="Bailey K."/>
            <person name="Holub E."/>
            <person name="Studholme D.J."/>
            <person name="Maclean D."/>
            <person name="Jones J.D."/>
        </authorList>
    </citation>
    <scope>NUCLEOTIDE SEQUENCE</scope>
</reference>
<protein>
    <submittedName>
        <fullName evidence="1">AlNc14C253G9674 protein</fullName>
    </submittedName>
    <submittedName>
        <fullName evidence="2">AlNc14C367G11065 protein</fullName>
    </submittedName>
</protein>
<dbReference type="HOGENOM" id="CLU_1558069_0_0_1"/>
<name>F0WTJ5_9STRA</name>
<organism evidence="1">
    <name type="scientific">Albugo laibachii Nc14</name>
    <dbReference type="NCBI Taxonomy" id="890382"/>
    <lineage>
        <taxon>Eukaryota</taxon>
        <taxon>Sar</taxon>
        <taxon>Stramenopiles</taxon>
        <taxon>Oomycota</taxon>
        <taxon>Peronosporomycetes</taxon>
        <taxon>Albuginales</taxon>
        <taxon>Albuginaceae</taxon>
        <taxon>Albugo</taxon>
    </lineage>
</organism>